<dbReference type="PANTHER" id="PTHR46900">
    <property type="entry name" value="TYROSINE-PROTEIN PHOSPHATASE NON-RECEPTOR TYPE 13"/>
    <property type="match status" value="1"/>
</dbReference>
<keyword evidence="5" id="KW-1185">Reference proteome</keyword>
<organism evidence="4 5">
    <name type="scientific">Goodea atripinnis</name>
    <dbReference type="NCBI Taxonomy" id="208336"/>
    <lineage>
        <taxon>Eukaryota</taxon>
        <taxon>Metazoa</taxon>
        <taxon>Chordata</taxon>
        <taxon>Craniata</taxon>
        <taxon>Vertebrata</taxon>
        <taxon>Euteleostomi</taxon>
        <taxon>Actinopterygii</taxon>
        <taxon>Neopterygii</taxon>
        <taxon>Teleostei</taxon>
        <taxon>Neoteleostei</taxon>
        <taxon>Acanthomorphata</taxon>
        <taxon>Ovalentaria</taxon>
        <taxon>Atherinomorphae</taxon>
        <taxon>Cyprinodontiformes</taxon>
        <taxon>Goodeidae</taxon>
        <taxon>Goodea</taxon>
    </lineage>
</organism>
<dbReference type="EMBL" id="JAHRIO010070091">
    <property type="protein sequence ID" value="MEQ2180643.1"/>
    <property type="molecule type" value="Genomic_DNA"/>
</dbReference>
<dbReference type="Proteomes" id="UP001476798">
    <property type="component" value="Unassembled WGS sequence"/>
</dbReference>
<feature type="compositionally biased region" description="Basic and acidic residues" evidence="1">
    <location>
        <begin position="283"/>
        <end position="296"/>
    </location>
</feature>
<protein>
    <recommendedName>
        <fullName evidence="6">FERM domain-containing protein</fullName>
    </recommendedName>
</protein>
<evidence type="ECO:0000256" key="1">
    <source>
        <dbReference type="SAM" id="MobiDB-lite"/>
    </source>
</evidence>
<dbReference type="Pfam" id="PF09380">
    <property type="entry name" value="FERM_C"/>
    <property type="match status" value="1"/>
</dbReference>
<dbReference type="Pfam" id="PF09379">
    <property type="entry name" value="FERM_N"/>
    <property type="match status" value="1"/>
</dbReference>
<comment type="caution">
    <text evidence="4">The sequence shown here is derived from an EMBL/GenBank/DDBJ whole genome shotgun (WGS) entry which is preliminary data.</text>
</comment>
<feature type="compositionally biased region" description="Polar residues" evidence="1">
    <location>
        <begin position="273"/>
        <end position="282"/>
    </location>
</feature>
<gene>
    <name evidence="4" type="ORF">GOODEAATRI_003290</name>
</gene>
<dbReference type="Gene3D" id="3.10.20.90">
    <property type="entry name" value="Phosphatidylinositol 3-kinase Catalytic Subunit, Chain A, domain 1"/>
    <property type="match status" value="1"/>
</dbReference>
<feature type="domain" description="FERM C-terminal PH-like" evidence="3">
    <location>
        <begin position="123"/>
        <end position="164"/>
    </location>
</feature>
<dbReference type="InterPro" id="IPR018979">
    <property type="entry name" value="FERM_N"/>
</dbReference>
<dbReference type="Gene3D" id="2.30.29.30">
    <property type="entry name" value="Pleckstrin-homology domain (PH domain)/Phosphotyrosine-binding domain (PTB)"/>
    <property type="match status" value="1"/>
</dbReference>
<reference evidence="4 5" key="1">
    <citation type="submission" date="2021-06" db="EMBL/GenBank/DDBJ databases">
        <authorList>
            <person name="Palmer J.M."/>
        </authorList>
    </citation>
    <scope>NUCLEOTIDE SEQUENCE [LARGE SCALE GENOMIC DNA]</scope>
    <source>
        <strain evidence="4 5">GA_2019</strain>
        <tissue evidence="4">Muscle</tissue>
    </source>
</reference>
<feature type="compositionally biased region" description="Polar residues" evidence="1">
    <location>
        <begin position="380"/>
        <end position="410"/>
    </location>
</feature>
<evidence type="ECO:0008006" key="6">
    <source>
        <dbReference type="Google" id="ProtNLM"/>
    </source>
</evidence>
<evidence type="ECO:0000313" key="4">
    <source>
        <dbReference type="EMBL" id="MEQ2180643.1"/>
    </source>
</evidence>
<feature type="compositionally biased region" description="Basic and acidic residues" evidence="1">
    <location>
        <begin position="411"/>
        <end position="423"/>
    </location>
</feature>
<evidence type="ECO:0000259" key="3">
    <source>
        <dbReference type="Pfam" id="PF09380"/>
    </source>
</evidence>
<dbReference type="InterPro" id="IPR018980">
    <property type="entry name" value="FERM_PH-like_C"/>
</dbReference>
<feature type="non-terminal residue" evidence="4">
    <location>
        <position position="1"/>
    </location>
</feature>
<sequence length="498" mass="54674">LRFIYSAGFDDACTNLTCISSLATNLLTLCSFDQQKRSKMEEVQRKVGVVLLNGQKLEVGCDPKAVCKDVFDMVVAHIGLVEHHLFALAYLKGKLQILGIYIFVSQKLAEYGVHFHRVLPEKRSQTGIMLGVYSKGVLIFDVLNGNRNPVLKFPWRETKKISFAVRGGDTSARTPGPISLAQTLSTRSNPDHLKRISYSEVALNKAPSGSVLVHEELHLPGYNPLPSTVFPNPQLMSRSHHNLAQMPESEENPLLDLLRSSNGRLTQAQLNQASSNFQQHQRASSDTDSISHHQDKSLGAAFHSSPSWHHSQSKKESDSSSIEDNGQAYVVDSTPIVPQPPKSSFNSPKPVRRLELEIETSSEKHRGTVSPSPPLHGAGTPSSTSSPVRQPTSLNSQDSRTSSSAMISQPSRDRVQQALERVKVATTAETTTSNQVPEPKTELNPSPPALPPKTRKVKPSAAPSVSEQSDRGDTDMDEETYSGSQEKLKAKKVRSLWL</sequence>
<dbReference type="InterPro" id="IPR052074">
    <property type="entry name" value="NonRcpt_TyrProt_Phosphatase"/>
</dbReference>
<evidence type="ECO:0000259" key="2">
    <source>
        <dbReference type="Pfam" id="PF09379"/>
    </source>
</evidence>
<dbReference type="InterPro" id="IPR029071">
    <property type="entry name" value="Ubiquitin-like_domsf"/>
</dbReference>
<proteinExistence type="predicted"/>
<dbReference type="InterPro" id="IPR011993">
    <property type="entry name" value="PH-like_dom_sf"/>
</dbReference>
<dbReference type="Pfam" id="PF16599">
    <property type="entry name" value="PTN13_u3"/>
    <property type="match status" value="1"/>
</dbReference>
<name>A0ABV0PB34_9TELE</name>
<feature type="compositionally biased region" description="Polar residues" evidence="1">
    <location>
        <begin position="427"/>
        <end position="436"/>
    </location>
</feature>
<feature type="region of interest" description="Disordered" evidence="1">
    <location>
        <begin position="273"/>
        <end position="324"/>
    </location>
</feature>
<accession>A0ABV0PB34</accession>
<dbReference type="SUPFAM" id="SSF50729">
    <property type="entry name" value="PH domain-like"/>
    <property type="match status" value="1"/>
</dbReference>
<dbReference type="PANTHER" id="PTHR46900:SF1">
    <property type="entry name" value="TYROSINE-PROTEIN PHOSPHATASE NON-RECEPTOR TYPE 13"/>
    <property type="match status" value="1"/>
</dbReference>
<evidence type="ECO:0000313" key="5">
    <source>
        <dbReference type="Proteomes" id="UP001476798"/>
    </source>
</evidence>
<feature type="compositionally biased region" description="Basic residues" evidence="1">
    <location>
        <begin position="489"/>
        <end position="498"/>
    </location>
</feature>
<feature type="domain" description="FERM N-terminal" evidence="2">
    <location>
        <begin position="49"/>
        <end position="110"/>
    </location>
</feature>
<dbReference type="SUPFAM" id="SSF54236">
    <property type="entry name" value="Ubiquitin-like"/>
    <property type="match status" value="1"/>
</dbReference>
<feature type="region of interest" description="Disordered" evidence="1">
    <location>
        <begin position="359"/>
        <end position="498"/>
    </location>
</feature>
<feature type="region of interest" description="Disordered" evidence="1">
    <location>
        <begin position="332"/>
        <end position="351"/>
    </location>
</feature>